<accession>A0A8J7DX72</accession>
<dbReference type="Proteomes" id="UP000654482">
    <property type="component" value="Unassembled WGS sequence"/>
</dbReference>
<comment type="caution">
    <text evidence="1">The sequence shown here is derived from an EMBL/GenBank/DDBJ whole genome shotgun (WGS) entry which is preliminary data.</text>
</comment>
<protein>
    <submittedName>
        <fullName evidence="1">Uncharacterized protein</fullName>
    </submittedName>
</protein>
<evidence type="ECO:0000313" key="2">
    <source>
        <dbReference type="Proteomes" id="UP000654482"/>
    </source>
</evidence>
<evidence type="ECO:0000313" key="1">
    <source>
        <dbReference type="EMBL" id="MBE9116600.1"/>
    </source>
</evidence>
<dbReference type="AlphaFoldDB" id="A0A8J7DX72"/>
<reference evidence="1" key="1">
    <citation type="submission" date="2020-10" db="EMBL/GenBank/DDBJ databases">
        <authorList>
            <person name="Castelo-Branco R."/>
            <person name="Eusebio N."/>
            <person name="Adriana R."/>
            <person name="Vieira A."/>
            <person name="Brugerolle De Fraissinette N."/>
            <person name="Rezende De Castro R."/>
            <person name="Schneider M.P."/>
            <person name="Vasconcelos V."/>
            <person name="Leao P.N."/>
        </authorList>
    </citation>
    <scope>NUCLEOTIDE SEQUENCE</scope>
    <source>
        <strain evidence="1">LEGE 07157</strain>
    </source>
</reference>
<sequence>MGNERKQTVVLNLHVERTDTEDLNFLAQSQNKRLGFNLAHNFSFPVLTPEAGLLLGFPKLSVKLRIALKNSFSETDLYPNVPNPFKIEALEV</sequence>
<dbReference type="EMBL" id="JADEWZ010000016">
    <property type="protein sequence ID" value="MBE9116600.1"/>
    <property type="molecule type" value="Genomic_DNA"/>
</dbReference>
<proteinExistence type="predicted"/>
<organism evidence="1 2">
    <name type="scientific">Lusitaniella coriacea LEGE 07157</name>
    <dbReference type="NCBI Taxonomy" id="945747"/>
    <lineage>
        <taxon>Bacteria</taxon>
        <taxon>Bacillati</taxon>
        <taxon>Cyanobacteriota</taxon>
        <taxon>Cyanophyceae</taxon>
        <taxon>Spirulinales</taxon>
        <taxon>Lusitaniellaceae</taxon>
        <taxon>Lusitaniella</taxon>
    </lineage>
</organism>
<dbReference type="RefSeq" id="WP_194029696.1">
    <property type="nucleotide sequence ID" value="NZ_JADEWZ010000016.1"/>
</dbReference>
<gene>
    <name evidence="1" type="ORF">IQ249_11885</name>
</gene>
<name>A0A8J7DX72_9CYAN</name>
<keyword evidence="2" id="KW-1185">Reference proteome</keyword>